<dbReference type="PANTHER" id="PTHR35174:SF3">
    <property type="entry name" value="BLL7171 PROTEIN"/>
    <property type="match status" value="1"/>
</dbReference>
<name>A0A7X0VVM0_9BACL</name>
<dbReference type="EMBL" id="JACJVO010000017">
    <property type="protein sequence ID" value="MBB6732111.1"/>
    <property type="molecule type" value="Genomic_DNA"/>
</dbReference>
<accession>A0A7X0VVM0</accession>
<dbReference type="SUPFAM" id="SSF54909">
    <property type="entry name" value="Dimeric alpha+beta barrel"/>
    <property type="match status" value="1"/>
</dbReference>
<reference evidence="3 4" key="1">
    <citation type="submission" date="2020-08" db="EMBL/GenBank/DDBJ databases">
        <title>Cohnella phylogeny.</title>
        <authorList>
            <person name="Dunlap C."/>
        </authorList>
    </citation>
    <scope>NUCLEOTIDE SEQUENCE [LARGE SCALE GENOMIC DNA]</scope>
    <source>
        <strain evidence="3 4">CBP 2801</strain>
    </source>
</reference>
<proteinExistence type="inferred from homology"/>
<dbReference type="RefSeq" id="WP_185129778.1">
    <property type="nucleotide sequence ID" value="NZ_JACJVO010000017.1"/>
</dbReference>
<sequence>MHFTLMFYEGPEDFAARKDPARQEEYLAGWSHYVHALFESGVVVGSAGLDAPETAATLLRRNGEMYVEDGPFSKAKEQIGGFFVIDVPDLETALEWASRGPVNAVEVRGNLPPMKRS</sequence>
<dbReference type="Pfam" id="PF03795">
    <property type="entry name" value="YCII"/>
    <property type="match status" value="1"/>
</dbReference>
<dbReference type="Gene3D" id="3.30.70.1060">
    <property type="entry name" value="Dimeric alpha+beta barrel"/>
    <property type="match status" value="1"/>
</dbReference>
<dbReference type="InterPro" id="IPR005545">
    <property type="entry name" value="YCII"/>
</dbReference>
<evidence type="ECO:0000256" key="1">
    <source>
        <dbReference type="ARBA" id="ARBA00007689"/>
    </source>
</evidence>
<comment type="similarity">
    <text evidence="1">Belongs to the YciI family.</text>
</comment>
<evidence type="ECO:0000259" key="2">
    <source>
        <dbReference type="Pfam" id="PF03795"/>
    </source>
</evidence>
<comment type="caution">
    <text evidence="3">The sequence shown here is derived from an EMBL/GenBank/DDBJ whole genome shotgun (WGS) entry which is preliminary data.</text>
</comment>
<dbReference type="InterPro" id="IPR011008">
    <property type="entry name" value="Dimeric_a/b-barrel"/>
</dbReference>
<organism evidence="3 4">
    <name type="scientific">Cohnella zeiphila</name>
    <dbReference type="NCBI Taxonomy" id="2761120"/>
    <lineage>
        <taxon>Bacteria</taxon>
        <taxon>Bacillati</taxon>
        <taxon>Bacillota</taxon>
        <taxon>Bacilli</taxon>
        <taxon>Bacillales</taxon>
        <taxon>Paenibacillaceae</taxon>
        <taxon>Cohnella</taxon>
    </lineage>
</organism>
<evidence type="ECO:0000313" key="3">
    <source>
        <dbReference type="EMBL" id="MBB6732111.1"/>
    </source>
</evidence>
<dbReference type="Proteomes" id="UP000564644">
    <property type="component" value="Unassembled WGS sequence"/>
</dbReference>
<protein>
    <submittedName>
        <fullName evidence="3">YciI family protein</fullName>
    </submittedName>
</protein>
<keyword evidence="4" id="KW-1185">Reference proteome</keyword>
<feature type="domain" description="YCII-related" evidence="2">
    <location>
        <begin position="1"/>
        <end position="102"/>
    </location>
</feature>
<dbReference type="AlphaFoldDB" id="A0A7X0VVM0"/>
<evidence type="ECO:0000313" key="4">
    <source>
        <dbReference type="Proteomes" id="UP000564644"/>
    </source>
</evidence>
<dbReference type="PANTHER" id="PTHR35174">
    <property type="entry name" value="BLL7171 PROTEIN-RELATED"/>
    <property type="match status" value="1"/>
</dbReference>
<gene>
    <name evidence="3" type="ORF">H7C18_14415</name>
</gene>